<proteinExistence type="predicted"/>
<comment type="caution">
    <text evidence="2">The sequence shown here is derived from an EMBL/GenBank/DDBJ whole genome shotgun (WGS) entry which is preliminary data.</text>
</comment>
<dbReference type="PANTHER" id="PTHR12110">
    <property type="entry name" value="HYDROXYPYRUVATE ISOMERASE"/>
    <property type="match status" value="1"/>
</dbReference>
<dbReference type="InterPro" id="IPR013022">
    <property type="entry name" value="Xyl_isomerase-like_TIM-brl"/>
</dbReference>
<dbReference type="Gene3D" id="3.20.20.150">
    <property type="entry name" value="Divalent-metal-dependent TIM barrel enzymes"/>
    <property type="match status" value="1"/>
</dbReference>
<dbReference type="EMBL" id="DVNM01000007">
    <property type="protein sequence ID" value="HIU68624.1"/>
    <property type="molecule type" value="Genomic_DNA"/>
</dbReference>
<organism evidence="2 3">
    <name type="scientific">Candidatus Scybalenecus merdavium</name>
    <dbReference type="NCBI Taxonomy" id="2840939"/>
    <lineage>
        <taxon>Bacteria</taxon>
        <taxon>Bacillati</taxon>
        <taxon>Bacillota</taxon>
        <taxon>Clostridia</taxon>
        <taxon>Eubacteriales</taxon>
        <taxon>Oscillospiraceae</taxon>
        <taxon>Oscillospiraceae incertae sedis</taxon>
        <taxon>Candidatus Scybalenecus</taxon>
    </lineage>
</organism>
<feature type="non-terminal residue" evidence="2">
    <location>
        <position position="1"/>
    </location>
</feature>
<keyword evidence="2" id="KW-0413">Isomerase</keyword>
<dbReference type="SUPFAM" id="SSF51658">
    <property type="entry name" value="Xylose isomerase-like"/>
    <property type="match status" value="1"/>
</dbReference>
<dbReference type="InterPro" id="IPR050312">
    <property type="entry name" value="IolE/XylAMocC-like"/>
</dbReference>
<protein>
    <submittedName>
        <fullName evidence="2">Sugar phosphate isomerase/epimerase</fullName>
    </submittedName>
</protein>
<dbReference type="InterPro" id="IPR036237">
    <property type="entry name" value="Xyl_isomerase-like_sf"/>
</dbReference>
<reference evidence="2" key="2">
    <citation type="journal article" date="2021" name="PeerJ">
        <title>Extensive microbial diversity within the chicken gut microbiome revealed by metagenomics and culture.</title>
        <authorList>
            <person name="Gilroy R."/>
            <person name="Ravi A."/>
            <person name="Getino M."/>
            <person name="Pursley I."/>
            <person name="Horton D.L."/>
            <person name="Alikhan N.F."/>
            <person name="Baker D."/>
            <person name="Gharbi K."/>
            <person name="Hall N."/>
            <person name="Watson M."/>
            <person name="Adriaenssens E.M."/>
            <person name="Foster-Nyarko E."/>
            <person name="Jarju S."/>
            <person name="Secka A."/>
            <person name="Antonio M."/>
            <person name="Oren A."/>
            <person name="Chaudhuri R.R."/>
            <person name="La Ragione R."/>
            <person name="Hildebrand F."/>
            <person name="Pallen M.J."/>
        </authorList>
    </citation>
    <scope>NUCLEOTIDE SEQUENCE</scope>
    <source>
        <strain evidence="2">CHK176-6737</strain>
    </source>
</reference>
<accession>A0A9D1MU01</accession>
<dbReference type="PANTHER" id="PTHR12110:SF21">
    <property type="entry name" value="XYLOSE ISOMERASE-LIKE TIM BARREL DOMAIN-CONTAINING PROTEIN"/>
    <property type="match status" value="1"/>
</dbReference>
<feature type="domain" description="Xylose isomerase-like TIM barrel" evidence="1">
    <location>
        <begin position="4"/>
        <end position="214"/>
    </location>
</feature>
<reference evidence="2" key="1">
    <citation type="submission" date="2020-10" db="EMBL/GenBank/DDBJ databases">
        <authorList>
            <person name="Gilroy R."/>
        </authorList>
    </citation>
    <scope>NUCLEOTIDE SEQUENCE</scope>
    <source>
        <strain evidence="2">CHK176-6737</strain>
    </source>
</reference>
<evidence type="ECO:0000313" key="2">
    <source>
        <dbReference type="EMBL" id="HIU68624.1"/>
    </source>
</evidence>
<evidence type="ECO:0000259" key="1">
    <source>
        <dbReference type="Pfam" id="PF01261"/>
    </source>
</evidence>
<name>A0A9D1MU01_9FIRM</name>
<gene>
    <name evidence="2" type="ORF">IAD23_01530</name>
</gene>
<dbReference type="AlphaFoldDB" id="A0A9D1MU01"/>
<dbReference type="Proteomes" id="UP000824125">
    <property type="component" value="Unassembled WGS sequence"/>
</dbReference>
<dbReference type="Pfam" id="PF01261">
    <property type="entry name" value="AP_endonuc_2"/>
    <property type="match status" value="1"/>
</dbReference>
<evidence type="ECO:0000313" key="3">
    <source>
        <dbReference type="Proteomes" id="UP000824125"/>
    </source>
</evidence>
<sequence length="226" mass="25739">YYPNTLDPDLEKRAAAIAHIMKLIDLSAALGVNMVTTFIGRDQSKTVEENLKIVSEVWPPIMRHAEEKHVRVAIENCPMLFGADQWPGGQNLMTSPVLWKKVFDVVDSEALGINFDPSHCVWQMLDYIGPVYEFKDRIFHVHFKDIKLYPEKLKACGTMAYPLDYMSPKIPSLGDVNWGKFVSALTDIGYEGAAVLEIEDKAFESSKERIIDSIHLARDYMRQFVI</sequence>
<dbReference type="GO" id="GO:0016853">
    <property type="term" value="F:isomerase activity"/>
    <property type="evidence" value="ECO:0007669"/>
    <property type="project" value="UniProtKB-KW"/>
</dbReference>